<keyword evidence="5" id="KW-1185">Reference proteome</keyword>
<dbReference type="PANTHER" id="PTHR47505">
    <property type="entry name" value="DNA UTILIZATION PROTEIN YHGH"/>
    <property type="match status" value="1"/>
</dbReference>
<dbReference type="Pfam" id="PF00156">
    <property type="entry name" value="Pribosyltran"/>
    <property type="match status" value="1"/>
</dbReference>
<dbReference type="Gene3D" id="3.40.50.2020">
    <property type="match status" value="1"/>
</dbReference>
<proteinExistence type="inferred from homology"/>
<dbReference type="AlphaFoldDB" id="A0A2N9YJT7"/>
<dbReference type="EMBL" id="CP018889">
    <property type="protein sequence ID" value="AUI70606.2"/>
    <property type="molecule type" value="Genomic_DNA"/>
</dbReference>
<accession>A0A2N9YJT7</accession>
<reference evidence="5" key="1">
    <citation type="submission" date="2016-12" db="EMBL/GenBank/DDBJ databases">
        <title>Complete Genome Sequence of Beggiatoa leptomitiformis D-401.</title>
        <authorList>
            <person name="Fomenkov A."/>
            <person name="Vincze T."/>
            <person name="Grabovich M."/>
            <person name="Anton B.P."/>
            <person name="Dubinina G."/>
            <person name="Orlova M."/>
            <person name="Belousova E."/>
            <person name="Roberts R.J."/>
        </authorList>
    </citation>
    <scope>NUCLEOTIDE SEQUENCE [LARGE SCALE GENOMIC DNA]</scope>
    <source>
        <strain evidence="5">D-401</strain>
    </source>
</reference>
<gene>
    <name evidence="4" type="ORF">BLE401_11210</name>
</gene>
<sequence length="234" mass="26672">MMLKDNRFIAPLRSVFHWLLPQSCFLCGADSENAVCALCLQELMWTKNACTRCGTVLSLDEHICGQCLRRPPPYQHLQSVFAYTYPTTKLIQAAKFQRNFAVLHLLGQLMAQQLVVENRPDVLIPVPLHPHRLRSRGHNQSVELAKRISRQLHIPYDDSACIRRKNTPPQTRLSARLRRENIKDAFDVLYCKPSWQRVSLIDDVVTTGSTVKELAQVLLNAGVKQVDVWCCAKA</sequence>
<organism evidence="4 5">
    <name type="scientific">Beggiatoa leptomitoformis</name>
    <dbReference type="NCBI Taxonomy" id="288004"/>
    <lineage>
        <taxon>Bacteria</taxon>
        <taxon>Pseudomonadati</taxon>
        <taxon>Pseudomonadota</taxon>
        <taxon>Gammaproteobacteria</taxon>
        <taxon>Thiotrichales</taxon>
        <taxon>Thiotrichaceae</taxon>
        <taxon>Beggiatoa</taxon>
    </lineage>
</organism>
<evidence type="ECO:0000313" key="4">
    <source>
        <dbReference type="EMBL" id="AUI70606.2"/>
    </source>
</evidence>
<dbReference type="Proteomes" id="UP000234271">
    <property type="component" value="Chromosome"/>
</dbReference>
<name>A0A2N9YJT7_9GAMM</name>
<evidence type="ECO:0000259" key="3">
    <source>
        <dbReference type="Pfam" id="PF18912"/>
    </source>
</evidence>
<feature type="domain" description="Phosphoribosyltransferase" evidence="2">
    <location>
        <begin position="140"/>
        <end position="230"/>
    </location>
</feature>
<evidence type="ECO:0000256" key="1">
    <source>
        <dbReference type="ARBA" id="ARBA00008007"/>
    </source>
</evidence>
<dbReference type="InterPro" id="IPR029057">
    <property type="entry name" value="PRTase-like"/>
</dbReference>
<feature type="domain" description="Double zinc ribbon" evidence="3">
    <location>
        <begin position="16"/>
        <end position="68"/>
    </location>
</feature>
<protein>
    <submittedName>
        <fullName evidence="4">ComF family protein</fullName>
    </submittedName>
</protein>
<dbReference type="InterPro" id="IPR051910">
    <property type="entry name" value="ComF/GntX_DNA_util-trans"/>
</dbReference>
<dbReference type="PANTHER" id="PTHR47505:SF1">
    <property type="entry name" value="DNA UTILIZATION PROTEIN YHGH"/>
    <property type="match status" value="1"/>
</dbReference>
<dbReference type="STRING" id="288004.AL038_13060"/>
<dbReference type="InterPro" id="IPR000836">
    <property type="entry name" value="PRTase_dom"/>
</dbReference>
<dbReference type="OrthoDB" id="9793412at2"/>
<evidence type="ECO:0000259" key="2">
    <source>
        <dbReference type="Pfam" id="PF00156"/>
    </source>
</evidence>
<dbReference type="CDD" id="cd06223">
    <property type="entry name" value="PRTases_typeI"/>
    <property type="match status" value="1"/>
</dbReference>
<dbReference type="InterPro" id="IPR044005">
    <property type="entry name" value="DZR_2"/>
</dbReference>
<dbReference type="SUPFAM" id="SSF53271">
    <property type="entry name" value="PRTase-like"/>
    <property type="match status" value="1"/>
</dbReference>
<dbReference type="Pfam" id="PF18912">
    <property type="entry name" value="DZR_2"/>
    <property type="match status" value="1"/>
</dbReference>
<evidence type="ECO:0000313" key="5">
    <source>
        <dbReference type="Proteomes" id="UP000234271"/>
    </source>
</evidence>
<comment type="similarity">
    <text evidence="1">Belongs to the ComF/GntX family.</text>
</comment>
<dbReference type="RefSeq" id="WP_083991527.1">
    <property type="nucleotide sequence ID" value="NZ_CP012373.2"/>
</dbReference>